<evidence type="ECO:0000256" key="6">
    <source>
        <dbReference type="SAM" id="MobiDB-lite"/>
    </source>
</evidence>
<dbReference type="InterPro" id="IPR046357">
    <property type="entry name" value="PPIase_dom_sf"/>
</dbReference>
<feature type="region of interest" description="Disordered" evidence="6">
    <location>
        <begin position="25"/>
        <end position="46"/>
    </location>
</feature>
<evidence type="ECO:0000313" key="10">
    <source>
        <dbReference type="Proteomes" id="UP000037397"/>
    </source>
</evidence>
<feature type="compositionally biased region" description="Low complexity" evidence="6">
    <location>
        <begin position="28"/>
        <end position="41"/>
    </location>
</feature>
<keyword evidence="4 5" id="KW-0413">Isomerase</keyword>
<evidence type="ECO:0000256" key="4">
    <source>
        <dbReference type="ARBA" id="ARBA00023235"/>
    </source>
</evidence>
<name>A0A0L6CH77_9MICO</name>
<organism evidence="9 10">
    <name type="scientific">Luteipulveratus halotolerans</name>
    <dbReference type="NCBI Taxonomy" id="1631356"/>
    <lineage>
        <taxon>Bacteria</taxon>
        <taxon>Bacillati</taxon>
        <taxon>Actinomycetota</taxon>
        <taxon>Actinomycetes</taxon>
        <taxon>Micrococcales</taxon>
        <taxon>Dermacoccaceae</taxon>
        <taxon>Luteipulveratus</taxon>
    </lineage>
</organism>
<dbReference type="PANTHER" id="PTHR45779">
    <property type="entry name" value="PEPTIDYLPROLYL ISOMERASE"/>
    <property type="match status" value="1"/>
</dbReference>
<sequence length="338" mass="34727">MRSTRVRLIAAGVLPLALLTACGDDDGSQASKSSSSTSAASPQTVAPDKVAPISAVTVNSSKPNAPTVSLAKKPFSVNTTTTKVTKPGTGKAIGAKDIAYVSYVAVNGTSGKTIESTFGKPSAAFNLGDKQTFPGLMKALKGQKVGSELTVAVPPADGFGSQGAKELGITAKDTMVFHLKVNDTYPMLTEVKGTQAKSEPGLPEVSVPAGPVQQAKLTFEKGSTAPKTLKSQVLIKGTGPKVVAGQQLLSNYTGQVWNGKVFDAAAKQGQPVPFQIGAGQVIAGWDKVLVGQTVGSRVLISVPPAEGYGKTGKKNQDGSWAIKPTDTMVFVVDILAAM</sequence>
<evidence type="ECO:0000256" key="3">
    <source>
        <dbReference type="ARBA" id="ARBA00023110"/>
    </source>
</evidence>
<dbReference type="RefSeq" id="WP_050669401.1">
    <property type="nucleotide sequence ID" value="NZ_LAIR01000002.1"/>
</dbReference>
<accession>A0A0L6CH77</accession>
<feature type="chain" id="PRO_5005562665" description="peptidylprolyl isomerase" evidence="7">
    <location>
        <begin position="24"/>
        <end position="338"/>
    </location>
</feature>
<dbReference type="InterPro" id="IPR044609">
    <property type="entry name" value="FKBP2/11"/>
</dbReference>
<dbReference type="AlphaFoldDB" id="A0A0L6CH77"/>
<dbReference type="Gene3D" id="3.10.50.40">
    <property type="match status" value="2"/>
</dbReference>
<keyword evidence="3 5" id="KW-0697">Rotamase</keyword>
<protein>
    <recommendedName>
        <fullName evidence="2 5">peptidylprolyl isomerase</fullName>
        <ecNumber evidence="2 5">5.2.1.8</ecNumber>
    </recommendedName>
</protein>
<keyword evidence="10" id="KW-1185">Reference proteome</keyword>
<reference evidence="10" key="1">
    <citation type="submission" date="2015-03" db="EMBL/GenBank/DDBJ databases">
        <title>Luteipulveratus halotolerans sp. nov., a novel actinobacterium (Dermacoccaceae) from Sarawak, Malaysia.</title>
        <authorList>
            <person name="Juboi H."/>
            <person name="Basik A."/>
            <person name="Shamsul S.S."/>
            <person name="Arnold P."/>
            <person name="Schmitt E.K."/>
            <person name="Sanglier J.-J."/>
            <person name="Yeo T."/>
        </authorList>
    </citation>
    <scope>NUCLEOTIDE SEQUENCE [LARGE SCALE GENOMIC DNA]</scope>
    <source>
        <strain evidence="10">C296001</strain>
    </source>
</reference>
<comment type="caution">
    <text evidence="9">The sequence shown here is derived from an EMBL/GenBank/DDBJ whole genome shotgun (WGS) entry which is preliminary data.</text>
</comment>
<dbReference type="InterPro" id="IPR001179">
    <property type="entry name" value="PPIase_FKBP_dom"/>
</dbReference>
<evidence type="ECO:0000259" key="8">
    <source>
        <dbReference type="PROSITE" id="PS50059"/>
    </source>
</evidence>
<comment type="catalytic activity">
    <reaction evidence="1 5">
        <text>[protein]-peptidylproline (omega=180) = [protein]-peptidylproline (omega=0)</text>
        <dbReference type="Rhea" id="RHEA:16237"/>
        <dbReference type="Rhea" id="RHEA-COMP:10747"/>
        <dbReference type="Rhea" id="RHEA-COMP:10748"/>
        <dbReference type="ChEBI" id="CHEBI:83833"/>
        <dbReference type="ChEBI" id="CHEBI:83834"/>
        <dbReference type="EC" id="5.2.1.8"/>
    </reaction>
</comment>
<feature type="domain" description="PPIase FKBP-type" evidence="8">
    <location>
        <begin position="96"/>
        <end position="185"/>
    </location>
</feature>
<evidence type="ECO:0000313" key="9">
    <source>
        <dbReference type="EMBL" id="KNX37079.1"/>
    </source>
</evidence>
<evidence type="ECO:0000256" key="2">
    <source>
        <dbReference type="ARBA" id="ARBA00013194"/>
    </source>
</evidence>
<proteinExistence type="predicted"/>
<feature type="domain" description="PPIase FKBP-type" evidence="8">
    <location>
        <begin position="245"/>
        <end position="338"/>
    </location>
</feature>
<dbReference type="Pfam" id="PF00254">
    <property type="entry name" value="FKBP_C"/>
    <property type="match status" value="2"/>
</dbReference>
<dbReference type="PROSITE" id="PS50059">
    <property type="entry name" value="FKBP_PPIASE"/>
    <property type="match status" value="2"/>
</dbReference>
<keyword evidence="7" id="KW-0732">Signal</keyword>
<feature type="signal peptide" evidence="7">
    <location>
        <begin position="1"/>
        <end position="23"/>
    </location>
</feature>
<dbReference type="PROSITE" id="PS51257">
    <property type="entry name" value="PROKAR_LIPOPROTEIN"/>
    <property type="match status" value="1"/>
</dbReference>
<gene>
    <name evidence="9" type="ORF">VV01_07855</name>
</gene>
<evidence type="ECO:0000256" key="7">
    <source>
        <dbReference type="SAM" id="SignalP"/>
    </source>
</evidence>
<dbReference type="Proteomes" id="UP000037397">
    <property type="component" value="Unassembled WGS sequence"/>
</dbReference>
<dbReference type="STRING" id="1631356.VV01_07855"/>
<dbReference type="SUPFAM" id="SSF54534">
    <property type="entry name" value="FKBP-like"/>
    <property type="match status" value="2"/>
</dbReference>
<evidence type="ECO:0000256" key="1">
    <source>
        <dbReference type="ARBA" id="ARBA00000971"/>
    </source>
</evidence>
<dbReference type="EMBL" id="LAIR01000002">
    <property type="protein sequence ID" value="KNX37079.1"/>
    <property type="molecule type" value="Genomic_DNA"/>
</dbReference>
<dbReference type="GO" id="GO:0003755">
    <property type="term" value="F:peptidyl-prolyl cis-trans isomerase activity"/>
    <property type="evidence" value="ECO:0007669"/>
    <property type="project" value="UniProtKB-KW"/>
</dbReference>
<evidence type="ECO:0000256" key="5">
    <source>
        <dbReference type="PROSITE-ProRule" id="PRU00277"/>
    </source>
</evidence>
<dbReference type="PANTHER" id="PTHR45779:SF7">
    <property type="entry name" value="PEPTIDYLPROLYL ISOMERASE"/>
    <property type="match status" value="1"/>
</dbReference>
<dbReference type="EC" id="5.2.1.8" evidence="2 5"/>